<keyword evidence="9" id="KW-1185">Reference proteome</keyword>
<keyword evidence="3" id="KW-0597">Phosphoprotein</keyword>
<organism evidence="8 9">
    <name type="scientific">Streptomyces bohaiensis</name>
    <dbReference type="NCBI Taxonomy" id="1431344"/>
    <lineage>
        <taxon>Bacteria</taxon>
        <taxon>Bacillati</taxon>
        <taxon>Actinomycetota</taxon>
        <taxon>Actinomycetes</taxon>
        <taxon>Kitasatosporales</taxon>
        <taxon>Streptomycetaceae</taxon>
        <taxon>Streptomyces</taxon>
    </lineage>
</organism>
<name>A0ABX1CD07_9ACTN</name>
<evidence type="ECO:0000259" key="7">
    <source>
        <dbReference type="SMART" id="SM00387"/>
    </source>
</evidence>
<evidence type="ECO:0000313" key="9">
    <source>
        <dbReference type="Proteomes" id="UP000727056"/>
    </source>
</evidence>
<dbReference type="PANTHER" id="PTHR45436:SF5">
    <property type="entry name" value="SENSOR HISTIDINE KINASE TRCS"/>
    <property type="match status" value="1"/>
</dbReference>
<protein>
    <recommendedName>
        <fullName evidence="2">histidine kinase</fullName>
        <ecNumber evidence="2">2.7.13.3</ecNumber>
    </recommendedName>
</protein>
<feature type="compositionally biased region" description="Basic residues" evidence="6">
    <location>
        <begin position="449"/>
        <end position="462"/>
    </location>
</feature>
<dbReference type="GO" id="GO:0005524">
    <property type="term" value="F:ATP binding"/>
    <property type="evidence" value="ECO:0007669"/>
    <property type="project" value="UniProtKB-KW"/>
</dbReference>
<evidence type="ECO:0000256" key="1">
    <source>
        <dbReference type="ARBA" id="ARBA00000085"/>
    </source>
</evidence>
<dbReference type="Gene3D" id="3.30.565.10">
    <property type="entry name" value="Histidine kinase-like ATPase, C-terminal domain"/>
    <property type="match status" value="1"/>
</dbReference>
<feature type="domain" description="Histidine kinase/HSP90-like ATPase" evidence="7">
    <location>
        <begin position="216"/>
        <end position="330"/>
    </location>
</feature>
<dbReference type="EC" id="2.7.13.3" evidence="2"/>
<feature type="region of interest" description="Disordered" evidence="6">
    <location>
        <begin position="334"/>
        <end position="496"/>
    </location>
</feature>
<reference evidence="8 9" key="1">
    <citation type="submission" date="2020-03" db="EMBL/GenBank/DDBJ databases">
        <title>Draft genome of Streptomyces sp. ventii, isolated from the Axial Seamount in the Pacific Ocean, and resequencing of the two type strains Streptomyces lonarensis strain NCL 716 and Streptomyces bohaiensis strain 11A07.</title>
        <authorList>
            <person name="Loughran R.M."/>
            <person name="Pfannmuller K.M."/>
            <person name="Wasson B.J."/>
            <person name="Deadmond M.C."/>
            <person name="Paddock B.E."/>
            <person name="Koyack M.J."/>
            <person name="Gallegos D.A."/>
            <person name="Mitchell E.A."/>
            <person name="Ushijima B."/>
            <person name="Saw J.H."/>
            <person name="Mcphail K.L."/>
            <person name="Videau P."/>
        </authorList>
    </citation>
    <scope>NUCLEOTIDE SEQUENCE [LARGE SCALE GENOMIC DNA]</scope>
    <source>
        <strain evidence="8 9">11A07</strain>
    </source>
</reference>
<dbReference type="InterPro" id="IPR036890">
    <property type="entry name" value="HATPase_C_sf"/>
</dbReference>
<proteinExistence type="predicted"/>
<feature type="compositionally biased region" description="Pro residues" evidence="6">
    <location>
        <begin position="394"/>
        <end position="403"/>
    </location>
</feature>
<evidence type="ECO:0000256" key="6">
    <source>
        <dbReference type="SAM" id="MobiDB-lite"/>
    </source>
</evidence>
<comment type="catalytic activity">
    <reaction evidence="1">
        <text>ATP + protein L-histidine = ADP + protein N-phospho-L-histidine.</text>
        <dbReference type="EC" id="2.7.13.3"/>
    </reaction>
</comment>
<sequence>MTLIQVGALTLAVLLAVTAVLALRWRRLARVREAELRQAQAKITARDEEAVHFVETRLRRLADKGRPGPSLHPTLAETDFARAQERALQAITVISRESARRAERQITEKAESVAQASVRAVTQSLQALVAEQQIAITAMLEGHHSDKVLADLIPIDHACSQLARRAQIVSVLTGSWPGRQRDDSPLLEVVRGGVSRIRDYRRVRVTGEPTEHVTSRVVEPVVLAVAELLDNAARHSAPGTEVEVGFVSAHNGISIVIDDAGIGLTPEERDRAGRLLTGQEPVRLTEMRNPPRFGFAGVGMLASRYGLRVQVGQESVHGGVRAVLHIPRELLAAPPAPARPMSQMPPLPEPGSRPAAPVEPQQAPQPLPQRSAQPTPAPVAASHPYEDPYGAPQPAAPHQPVPHQPAAAYQPSTSYTAAEPEPAPPQGAGPEEAETHAAPYPVAEDGLPVRRRQRGGSHRRSRPTVPSSRPPAPDAGRAFAAFVRGSTSNHDEENTL</sequence>
<evidence type="ECO:0000256" key="3">
    <source>
        <dbReference type="ARBA" id="ARBA00022553"/>
    </source>
</evidence>
<dbReference type="InterPro" id="IPR050428">
    <property type="entry name" value="TCS_sensor_his_kinase"/>
</dbReference>
<gene>
    <name evidence="8" type="ORF">HCN52_12735</name>
</gene>
<keyword evidence="5" id="KW-0418">Kinase</keyword>
<dbReference type="SMART" id="SM00387">
    <property type="entry name" value="HATPase_c"/>
    <property type="match status" value="1"/>
</dbReference>
<dbReference type="EMBL" id="JAAVJC010000094">
    <property type="protein sequence ID" value="NJQ15793.1"/>
    <property type="molecule type" value="Genomic_DNA"/>
</dbReference>
<feature type="compositionally biased region" description="Low complexity" evidence="6">
    <location>
        <begin position="354"/>
        <end position="374"/>
    </location>
</feature>
<dbReference type="Proteomes" id="UP000727056">
    <property type="component" value="Unassembled WGS sequence"/>
</dbReference>
<accession>A0ABX1CD07</accession>
<dbReference type="InterPro" id="IPR003594">
    <property type="entry name" value="HATPase_dom"/>
</dbReference>
<comment type="caution">
    <text evidence="8">The sequence shown here is derived from an EMBL/GenBank/DDBJ whole genome shotgun (WGS) entry which is preliminary data.</text>
</comment>
<keyword evidence="8" id="KW-0067">ATP-binding</keyword>
<dbReference type="RefSeq" id="WP_168088551.1">
    <property type="nucleotide sequence ID" value="NZ_JAAVJC010000094.1"/>
</dbReference>
<evidence type="ECO:0000256" key="4">
    <source>
        <dbReference type="ARBA" id="ARBA00022679"/>
    </source>
</evidence>
<dbReference type="PANTHER" id="PTHR45436">
    <property type="entry name" value="SENSOR HISTIDINE KINASE YKOH"/>
    <property type="match status" value="1"/>
</dbReference>
<evidence type="ECO:0000256" key="5">
    <source>
        <dbReference type="ARBA" id="ARBA00022777"/>
    </source>
</evidence>
<keyword evidence="8" id="KW-0547">Nucleotide-binding</keyword>
<feature type="compositionally biased region" description="Pro residues" evidence="6">
    <location>
        <begin position="334"/>
        <end position="351"/>
    </location>
</feature>
<dbReference type="SUPFAM" id="SSF55874">
    <property type="entry name" value="ATPase domain of HSP90 chaperone/DNA topoisomerase II/histidine kinase"/>
    <property type="match status" value="1"/>
</dbReference>
<evidence type="ECO:0000256" key="2">
    <source>
        <dbReference type="ARBA" id="ARBA00012438"/>
    </source>
</evidence>
<dbReference type="Pfam" id="PF02518">
    <property type="entry name" value="HATPase_c"/>
    <property type="match status" value="1"/>
</dbReference>
<evidence type="ECO:0000313" key="8">
    <source>
        <dbReference type="EMBL" id="NJQ15793.1"/>
    </source>
</evidence>
<keyword evidence="4" id="KW-0808">Transferase</keyword>